<dbReference type="AlphaFoldDB" id="A0A9X5GU28"/>
<dbReference type="PANTHER" id="PTHR12110:SF21">
    <property type="entry name" value="XYLOSE ISOMERASE-LIKE TIM BARREL DOMAIN-CONTAINING PROTEIN"/>
    <property type="match status" value="1"/>
</dbReference>
<name>A0A9X5GU28_9FIRM</name>
<dbReference type="Pfam" id="PF01261">
    <property type="entry name" value="AP_endonuc_2"/>
    <property type="match status" value="1"/>
</dbReference>
<dbReference type="PANTHER" id="PTHR12110">
    <property type="entry name" value="HYDROXYPYRUVATE ISOMERASE"/>
    <property type="match status" value="1"/>
</dbReference>
<dbReference type="InterPro" id="IPR050312">
    <property type="entry name" value="IolE/XylAMocC-like"/>
</dbReference>
<dbReference type="Gene3D" id="3.20.20.150">
    <property type="entry name" value="Divalent-metal-dependent TIM barrel enzymes"/>
    <property type="match status" value="1"/>
</dbReference>
<comment type="caution">
    <text evidence="2">The sequence shown here is derived from an EMBL/GenBank/DDBJ whole genome shotgun (WGS) entry which is preliminary data.</text>
</comment>
<dbReference type="Proteomes" id="UP001154420">
    <property type="component" value="Unassembled WGS sequence"/>
</dbReference>
<feature type="domain" description="Xylose isomerase-like TIM barrel" evidence="1">
    <location>
        <begin position="24"/>
        <end position="310"/>
    </location>
</feature>
<dbReference type="RefSeq" id="WP_160560689.1">
    <property type="nucleotide sequence ID" value="NZ_QZDT01000022.1"/>
</dbReference>
<protein>
    <submittedName>
        <fullName evidence="2">Sugar phosphate isomerase/epimerase</fullName>
    </submittedName>
</protein>
<dbReference type="OrthoDB" id="9779184at2"/>
<sequence>MKLGTFTVVLGDMALDEACGFLEANGVQMVEIGCGGFPGKAHCDAAELLADEKKQKEFLDTIHRHNLEISALSSHGNMVHPDAEIAKKFDDDLTNAILLAEKLGVPVVNTFSGCPGGSAADKTPNWVTCPWPEDFSEILEYQWNEVLIPYWKKKVAFAKEHGIHKIALELHPGFCVYNTRTLLRLREAVGPEIGANFDPSHLIWQGMDPCVCIRELGKAGALFHFHAKDTKIDPVNVAVNGVLDTMHYGNEIERSWIFRSVGYGHGEEFWKAIASELRLAGYDYAISIEHEDSLMSGREGLLKAIECLKNVLIFEERGSMYWA</sequence>
<accession>A0A9X5GU28</accession>
<gene>
    <name evidence="2" type="ORF">D5281_13680</name>
</gene>
<keyword evidence="3" id="KW-1185">Reference proteome</keyword>
<dbReference type="EMBL" id="QZDT01000022">
    <property type="protein sequence ID" value="NBJ93612.1"/>
    <property type="molecule type" value="Genomic_DNA"/>
</dbReference>
<evidence type="ECO:0000259" key="1">
    <source>
        <dbReference type="Pfam" id="PF01261"/>
    </source>
</evidence>
<dbReference type="GO" id="GO:0016853">
    <property type="term" value="F:isomerase activity"/>
    <property type="evidence" value="ECO:0007669"/>
    <property type="project" value="UniProtKB-KW"/>
</dbReference>
<keyword evidence="2" id="KW-0413">Isomerase</keyword>
<evidence type="ECO:0000313" key="3">
    <source>
        <dbReference type="Proteomes" id="UP001154420"/>
    </source>
</evidence>
<proteinExistence type="predicted"/>
<dbReference type="SUPFAM" id="SSF51658">
    <property type="entry name" value="Xylose isomerase-like"/>
    <property type="match status" value="1"/>
</dbReference>
<reference evidence="2" key="1">
    <citation type="submission" date="2018-09" db="EMBL/GenBank/DDBJ databases">
        <title>Murine metabolic-syndrome-specific gut microbial biobank.</title>
        <authorList>
            <person name="Liu C."/>
        </authorList>
    </citation>
    <scope>NUCLEOTIDE SEQUENCE</scope>
    <source>
        <strain evidence="2">D42-62</strain>
    </source>
</reference>
<dbReference type="InterPro" id="IPR036237">
    <property type="entry name" value="Xyl_isomerase-like_sf"/>
</dbReference>
<organism evidence="2 3">
    <name type="scientific">Parablautia muri</name>
    <dbReference type="NCBI Taxonomy" id="2320879"/>
    <lineage>
        <taxon>Bacteria</taxon>
        <taxon>Bacillati</taxon>
        <taxon>Bacillota</taxon>
        <taxon>Clostridia</taxon>
        <taxon>Lachnospirales</taxon>
        <taxon>Lachnospiraceae</taxon>
        <taxon>Parablautia</taxon>
    </lineage>
</organism>
<dbReference type="InterPro" id="IPR013022">
    <property type="entry name" value="Xyl_isomerase-like_TIM-brl"/>
</dbReference>
<evidence type="ECO:0000313" key="2">
    <source>
        <dbReference type="EMBL" id="NBJ93612.1"/>
    </source>
</evidence>